<comment type="subunit">
    <text evidence="6">Self-assembles to form functional amyloid fibrils called rodlets. Self-assembly into fibrillar rodlets occurs spontaneously at hydrophobic:hydrophilic interfaces and the rodlets further associate laterally to form amphipathic monolayers.</text>
</comment>
<evidence type="ECO:0000256" key="1">
    <source>
        <dbReference type="ARBA" id="ARBA00004191"/>
    </source>
</evidence>
<evidence type="ECO:0000256" key="6">
    <source>
        <dbReference type="ARBA" id="ARBA00093546"/>
    </source>
</evidence>
<keyword evidence="7" id="KW-0732">Signal</keyword>
<dbReference type="GO" id="GO:0009277">
    <property type="term" value="C:fungal-type cell wall"/>
    <property type="evidence" value="ECO:0007669"/>
    <property type="project" value="InterPro"/>
</dbReference>
<dbReference type="Pfam" id="PF01185">
    <property type="entry name" value="Hydrophobin"/>
    <property type="match status" value="1"/>
</dbReference>
<accession>V2WQ87</accession>
<dbReference type="OrthoDB" id="4225815at2759"/>
<dbReference type="Proteomes" id="UP000017559">
    <property type="component" value="Unassembled WGS sequence"/>
</dbReference>
<gene>
    <name evidence="8" type="ORF">Moror_2103</name>
</gene>
<evidence type="ECO:0000313" key="8">
    <source>
        <dbReference type="EMBL" id="ESK83732.1"/>
    </source>
</evidence>
<dbReference type="GO" id="GO:0005199">
    <property type="term" value="F:structural constituent of cell wall"/>
    <property type="evidence" value="ECO:0007669"/>
    <property type="project" value="InterPro"/>
</dbReference>
<dbReference type="KEGG" id="mrr:Moror_2103"/>
<dbReference type="HOGENOM" id="CLU_105134_1_1_1"/>
<reference evidence="8 9" key="1">
    <citation type="journal article" date="2014" name="BMC Genomics">
        <title>Genome and secretome analysis of the hemibiotrophic fungal pathogen, Moniliophthora roreri, which causes frosty pod rot disease of cacao: mechanisms of the biotrophic and necrotrophic phases.</title>
        <authorList>
            <person name="Meinhardt L.W."/>
            <person name="Costa G.G.L."/>
            <person name="Thomazella D.P.T."/>
            <person name="Teixeira P.J.P.L."/>
            <person name="Carazzolle M.F."/>
            <person name="Schuster S.C."/>
            <person name="Carlson J.E."/>
            <person name="Guiltinan M.J."/>
            <person name="Mieczkowski P."/>
            <person name="Farmer A."/>
            <person name="Ramaraj T."/>
            <person name="Crozier J."/>
            <person name="Davis R.E."/>
            <person name="Shao J."/>
            <person name="Melnick R.L."/>
            <person name="Pereira G.A.G."/>
            <person name="Bailey B.A."/>
        </authorList>
    </citation>
    <scope>NUCLEOTIDE SEQUENCE [LARGE SCALE GENOMIC DNA]</scope>
    <source>
        <strain evidence="8 9">MCA 2997</strain>
    </source>
</reference>
<proteinExistence type="inferred from homology"/>
<dbReference type="InterPro" id="IPR001338">
    <property type="entry name" value="Class_I_Hydrophobin"/>
</dbReference>
<evidence type="ECO:0000256" key="7">
    <source>
        <dbReference type="RuleBase" id="RU365009"/>
    </source>
</evidence>
<evidence type="ECO:0000313" key="9">
    <source>
        <dbReference type="Proteomes" id="UP000017559"/>
    </source>
</evidence>
<name>V2WQ87_MONRO</name>
<comment type="similarity">
    <text evidence="2 7">Belongs to the fungal hydrophobin family.</text>
</comment>
<sequence length="129" mass="13149">MSKLQEHVSIFVSGSPFSQLCNTSLLLSPPLPPLRPPLPLPGPSLPLCTTGPIQCCDSVQSASSNPVAVILGLLGIVLQDLNIDVGLTCSPITIIGGGSNSCSANPVCCENNSFNGIVALGCVPVNINL</sequence>
<dbReference type="AlphaFoldDB" id="V2WQ87"/>
<keyword evidence="4 7" id="KW-0964">Secreted</keyword>
<comment type="caution">
    <text evidence="8">The sequence shown here is derived from an EMBL/GenBank/DDBJ whole genome shotgun (WGS) entry which is preliminary data.</text>
</comment>
<dbReference type="STRING" id="1381753.V2WQ87"/>
<dbReference type="EMBL" id="AWSO01001462">
    <property type="protein sequence ID" value="ESK83732.1"/>
    <property type="molecule type" value="Genomic_DNA"/>
</dbReference>
<comment type="subcellular location">
    <subcellularLocation>
        <location evidence="1 7">Secreted</location>
        <location evidence="1 7">Cell wall</location>
    </subcellularLocation>
</comment>
<evidence type="ECO:0000256" key="4">
    <source>
        <dbReference type="ARBA" id="ARBA00022525"/>
    </source>
</evidence>
<organism evidence="8 9">
    <name type="scientific">Moniliophthora roreri (strain MCA 2997)</name>
    <name type="common">Cocoa frosty pod rot fungus</name>
    <name type="synonym">Crinipellis roreri</name>
    <dbReference type="NCBI Taxonomy" id="1381753"/>
    <lineage>
        <taxon>Eukaryota</taxon>
        <taxon>Fungi</taxon>
        <taxon>Dikarya</taxon>
        <taxon>Basidiomycota</taxon>
        <taxon>Agaricomycotina</taxon>
        <taxon>Agaricomycetes</taxon>
        <taxon>Agaricomycetidae</taxon>
        <taxon>Agaricales</taxon>
        <taxon>Marasmiineae</taxon>
        <taxon>Marasmiaceae</taxon>
        <taxon>Moniliophthora</taxon>
    </lineage>
</organism>
<dbReference type="SMART" id="SM00075">
    <property type="entry name" value="HYDRO"/>
    <property type="match status" value="1"/>
</dbReference>
<dbReference type="CDD" id="cd23507">
    <property type="entry name" value="hydrophobin_I"/>
    <property type="match status" value="1"/>
</dbReference>
<keyword evidence="3 7" id="KW-0134">Cell wall</keyword>
<keyword evidence="5 7" id="KW-1015">Disulfide bond</keyword>
<evidence type="ECO:0000256" key="5">
    <source>
        <dbReference type="ARBA" id="ARBA00023157"/>
    </source>
</evidence>
<evidence type="ECO:0000256" key="2">
    <source>
        <dbReference type="ARBA" id="ARBA00010446"/>
    </source>
</evidence>
<protein>
    <recommendedName>
        <fullName evidence="7">Hydrophobin</fullName>
    </recommendedName>
</protein>
<evidence type="ECO:0000256" key="3">
    <source>
        <dbReference type="ARBA" id="ARBA00022512"/>
    </source>
</evidence>
<keyword evidence="9" id="KW-1185">Reference proteome</keyword>